<dbReference type="PATRIC" id="fig|742817.3.peg.1250"/>
<dbReference type="GO" id="GO:0008453">
    <property type="term" value="F:alanine-glyoxylate transaminase activity"/>
    <property type="evidence" value="ECO:0007669"/>
    <property type="project" value="TreeGrafter"/>
</dbReference>
<dbReference type="EMBL" id="ADMC01000017">
    <property type="protein sequence ID" value="EHP48815.1"/>
    <property type="molecule type" value="Genomic_DNA"/>
</dbReference>
<gene>
    <name evidence="9" type="ORF">HMPREF9449_01178</name>
</gene>
<evidence type="ECO:0000256" key="6">
    <source>
        <dbReference type="PIRSR" id="PIRSR000524-1"/>
    </source>
</evidence>
<dbReference type="GO" id="GO:0019265">
    <property type="term" value="P:glycine biosynthetic process, by transamination of glyoxylate"/>
    <property type="evidence" value="ECO:0007669"/>
    <property type="project" value="TreeGrafter"/>
</dbReference>
<dbReference type="Gene3D" id="3.40.640.10">
    <property type="entry name" value="Type I PLP-dependent aspartate aminotransferase-like (Major domain)"/>
    <property type="match status" value="1"/>
</dbReference>
<dbReference type="PIRSF" id="PIRSF000524">
    <property type="entry name" value="SPT"/>
    <property type="match status" value="1"/>
</dbReference>
<dbReference type="Pfam" id="PF00266">
    <property type="entry name" value="Aminotran_5"/>
    <property type="match status" value="1"/>
</dbReference>
<evidence type="ECO:0000313" key="10">
    <source>
        <dbReference type="Proteomes" id="UP000004892"/>
    </source>
</evidence>
<comment type="similarity">
    <text evidence="2">Belongs to the class-V pyridoxal-phosphate-dependent aminotransferase family.</text>
</comment>
<evidence type="ECO:0000256" key="7">
    <source>
        <dbReference type="PIRSR" id="PIRSR000524-50"/>
    </source>
</evidence>
<feature type="domain" description="Aminotransferase class V" evidence="8">
    <location>
        <begin position="72"/>
        <end position="366"/>
    </location>
</feature>
<comment type="cofactor">
    <cofactor evidence="1 7">
        <name>pyridoxal 5'-phosphate</name>
        <dbReference type="ChEBI" id="CHEBI:597326"/>
    </cofactor>
</comment>
<dbReference type="STRING" id="742817.HMPREF9449_01178"/>
<evidence type="ECO:0000256" key="4">
    <source>
        <dbReference type="ARBA" id="ARBA00022679"/>
    </source>
</evidence>
<feature type="modified residue" description="N6-(pyridoxal phosphate)lysine" evidence="7">
    <location>
        <position position="236"/>
    </location>
</feature>
<feature type="binding site" evidence="6">
    <location>
        <position position="379"/>
    </location>
    <ligand>
        <name>substrate</name>
    </ligand>
</feature>
<dbReference type="InterPro" id="IPR015424">
    <property type="entry name" value="PyrdxlP-dep_Trfase"/>
</dbReference>
<dbReference type="HOGENOM" id="CLU_027686_0_1_10"/>
<proteinExistence type="inferred from homology"/>
<organism evidence="9 10">
    <name type="scientific">Odoribacter laneus YIT 12061</name>
    <dbReference type="NCBI Taxonomy" id="742817"/>
    <lineage>
        <taxon>Bacteria</taxon>
        <taxon>Pseudomonadati</taxon>
        <taxon>Bacteroidota</taxon>
        <taxon>Bacteroidia</taxon>
        <taxon>Bacteroidales</taxon>
        <taxon>Odoribacteraceae</taxon>
        <taxon>Odoribacter</taxon>
    </lineage>
</organism>
<evidence type="ECO:0000256" key="5">
    <source>
        <dbReference type="ARBA" id="ARBA00022898"/>
    </source>
</evidence>
<dbReference type="SUPFAM" id="SSF53383">
    <property type="entry name" value="PLP-dependent transferases"/>
    <property type="match status" value="1"/>
</dbReference>
<dbReference type="InterPro" id="IPR015421">
    <property type="entry name" value="PyrdxlP-dep_Trfase_major"/>
</dbReference>
<dbReference type="InterPro" id="IPR000192">
    <property type="entry name" value="Aminotrans_V_dom"/>
</dbReference>
<dbReference type="AlphaFoldDB" id="H1DFZ2"/>
<dbReference type="PANTHER" id="PTHR21152">
    <property type="entry name" value="AMINOTRANSFERASE CLASS V"/>
    <property type="match status" value="1"/>
</dbReference>
<name>H1DFZ2_9BACT</name>
<evidence type="ECO:0000259" key="8">
    <source>
        <dbReference type="Pfam" id="PF00266"/>
    </source>
</evidence>
<evidence type="ECO:0000256" key="1">
    <source>
        <dbReference type="ARBA" id="ARBA00001933"/>
    </source>
</evidence>
<comment type="caution">
    <text evidence="9">The sequence shown here is derived from an EMBL/GenBank/DDBJ whole genome shotgun (WGS) entry which is preliminary data.</text>
</comment>
<accession>H1DFZ2</accession>
<reference evidence="9 10" key="1">
    <citation type="submission" date="2012-01" db="EMBL/GenBank/DDBJ databases">
        <title>The Genome Sequence of Odoribacter laneus YIT 12061.</title>
        <authorList>
            <consortium name="The Broad Institute Genome Sequencing Platform"/>
            <person name="Earl A."/>
            <person name="Ward D."/>
            <person name="Feldgarden M."/>
            <person name="Gevers D."/>
            <person name="Morotomi M."/>
            <person name="Young S.K."/>
            <person name="Zeng Q."/>
            <person name="Gargeya S."/>
            <person name="Fitzgerald M."/>
            <person name="Haas B."/>
            <person name="Abouelleil A."/>
            <person name="Alvarado L."/>
            <person name="Arachchi H.M."/>
            <person name="Berlin A."/>
            <person name="Chapman S.B."/>
            <person name="Gearin G."/>
            <person name="Goldberg J."/>
            <person name="Griggs A."/>
            <person name="Gujja S."/>
            <person name="Hansen M."/>
            <person name="Heiman D."/>
            <person name="Howarth C."/>
            <person name="Larimer J."/>
            <person name="Lui A."/>
            <person name="MacDonald P.J.P."/>
            <person name="McCowen C."/>
            <person name="Montmayeur A."/>
            <person name="Murphy C."/>
            <person name="Neiman D."/>
            <person name="Pearson M."/>
            <person name="Priest M."/>
            <person name="Roberts A."/>
            <person name="Saif S."/>
            <person name="Shea T."/>
            <person name="Sisk P."/>
            <person name="Stolte C."/>
            <person name="Sykes S."/>
            <person name="Wortman J."/>
            <person name="Nusbaum C."/>
            <person name="Birren B."/>
        </authorList>
    </citation>
    <scope>NUCLEOTIDE SEQUENCE [LARGE SCALE GENOMIC DNA]</scope>
    <source>
        <strain evidence="9 10">YIT 12061</strain>
    </source>
</reference>
<evidence type="ECO:0000256" key="2">
    <source>
        <dbReference type="ARBA" id="ARBA00009236"/>
    </source>
</evidence>
<dbReference type="GO" id="GO:0004760">
    <property type="term" value="F:L-serine-pyruvate transaminase activity"/>
    <property type="evidence" value="ECO:0007669"/>
    <property type="project" value="TreeGrafter"/>
</dbReference>
<evidence type="ECO:0000313" key="9">
    <source>
        <dbReference type="EMBL" id="EHP48815.1"/>
    </source>
</evidence>
<keyword evidence="3" id="KW-0032">Aminotransferase</keyword>
<keyword evidence="4" id="KW-0808">Transferase</keyword>
<protein>
    <recommendedName>
        <fullName evidence="8">Aminotransferase class V domain-containing protein</fullName>
    </recommendedName>
</protein>
<dbReference type="Gene3D" id="3.90.1150.10">
    <property type="entry name" value="Aspartate Aminotransferase, domain 1"/>
    <property type="match status" value="1"/>
</dbReference>
<sequence length="406" mass="45325">MGNIILDSGRRGVKNAYFLCCNFLFKIPYFYVLNANFANKMQVMEKYRIPMVPGPVAVPPEILEVAAFNYGSPDLEDEYITLYKSTEKALQKIMHTRHKIVIQTGEGMLALWSALKSTLLPGDKVLALSTGLFGYGIGMMAETLGCEVKIMDFGFNESIREFELVEKAIREFRPKMITMVHSETPSGTINPVDQIGILKEKYEIPLLYVDAVSGIGGSLVKTDDWHIDFCLGASQKCLSAPANMAFLSVSEKAWEIIEEVGYVGYEALQPFREAVKKRYFPYTPYWQGTAQLHKACQLILEEGLSKVLARHEKVARYCRQRALEMGLELFPASDAILSPTVTALNVPPRMKWKKLDEALRAEGVVVGGNYGTLAGKVFRIGHMGTQANLEWVAQAMDILEGVIKKA</sequence>
<keyword evidence="5 7" id="KW-0663">Pyridoxal phosphate</keyword>
<dbReference type="Proteomes" id="UP000004892">
    <property type="component" value="Unassembled WGS sequence"/>
</dbReference>
<dbReference type="PANTHER" id="PTHR21152:SF24">
    <property type="entry name" value="ALANINE--GLYOXYLATE AMINOTRANSFERASE 1"/>
    <property type="match status" value="1"/>
</dbReference>
<keyword evidence="10" id="KW-1185">Reference proteome</keyword>
<evidence type="ECO:0000256" key="3">
    <source>
        <dbReference type="ARBA" id="ARBA00022576"/>
    </source>
</evidence>
<dbReference type="InterPro" id="IPR024169">
    <property type="entry name" value="SP_NH2Trfase/AEP_transaminase"/>
</dbReference>
<dbReference type="eggNOG" id="COG0075">
    <property type="taxonomic scope" value="Bacteria"/>
</dbReference>
<dbReference type="InterPro" id="IPR015422">
    <property type="entry name" value="PyrdxlP-dep_Trfase_small"/>
</dbReference>